<reference evidence="1 2" key="1">
    <citation type="submission" date="2024-01" db="EMBL/GenBank/DDBJ databases">
        <title>The genomes of 5 underutilized Papilionoideae crops provide insights into root nodulation and disease resistanc.</title>
        <authorList>
            <person name="Jiang F."/>
        </authorList>
    </citation>
    <scope>NUCLEOTIDE SEQUENCE [LARGE SCALE GENOMIC DNA]</scope>
    <source>
        <strain evidence="1">LVBAO_FW01</strain>
        <tissue evidence="1">Leaves</tissue>
    </source>
</reference>
<organism evidence="1 2">
    <name type="scientific">Canavalia gladiata</name>
    <name type="common">Sword bean</name>
    <name type="synonym">Dolichos gladiatus</name>
    <dbReference type="NCBI Taxonomy" id="3824"/>
    <lineage>
        <taxon>Eukaryota</taxon>
        <taxon>Viridiplantae</taxon>
        <taxon>Streptophyta</taxon>
        <taxon>Embryophyta</taxon>
        <taxon>Tracheophyta</taxon>
        <taxon>Spermatophyta</taxon>
        <taxon>Magnoliopsida</taxon>
        <taxon>eudicotyledons</taxon>
        <taxon>Gunneridae</taxon>
        <taxon>Pentapetalae</taxon>
        <taxon>rosids</taxon>
        <taxon>fabids</taxon>
        <taxon>Fabales</taxon>
        <taxon>Fabaceae</taxon>
        <taxon>Papilionoideae</taxon>
        <taxon>50 kb inversion clade</taxon>
        <taxon>NPAAA clade</taxon>
        <taxon>indigoferoid/millettioid clade</taxon>
        <taxon>Phaseoleae</taxon>
        <taxon>Canavalia</taxon>
    </lineage>
</organism>
<name>A0AAN9MWK4_CANGL</name>
<dbReference type="Proteomes" id="UP001367508">
    <property type="component" value="Unassembled WGS sequence"/>
</dbReference>
<dbReference type="AlphaFoldDB" id="A0AAN9MWK4"/>
<proteinExistence type="predicted"/>
<accession>A0AAN9MWK4</accession>
<gene>
    <name evidence="1" type="ORF">VNO77_01723</name>
</gene>
<evidence type="ECO:0000313" key="2">
    <source>
        <dbReference type="Proteomes" id="UP001367508"/>
    </source>
</evidence>
<comment type="caution">
    <text evidence="1">The sequence shown here is derived from an EMBL/GenBank/DDBJ whole genome shotgun (WGS) entry which is preliminary data.</text>
</comment>
<keyword evidence="2" id="KW-1185">Reference proteome</keyword>
<evidence type="ECO:0000313" key="1">
    <source>
        <dbReference type="EMBL" id="KAK7359758.1"/>
    </source>
</evidence>
<protein>
    <submittedName>
        <fullName evidence="1">Uncharacterized protein</fullName>
    </submittedName>
</protein>
<dbReference type="EMBL" id="JAYMYQ010000001">
    <property type="protein sequence ID" value="KAK7359758.1"/>
    <property type="molecule type" value="Genomic_DNA"/>
</dbReference>
<sequence length="96" mass="10975">MVRYLMVFFGSFAGQEVNVSKRELIGVDYGDLGIEIFCSFEMLSCRLFPDLCFACYICAEQTGNGGFILFLLQPSKGYLMFAEIYTITKKIEFVIY</sequence>